<name>A0A1Y2HQ38_9FUNG</name>
<keyword evidence="2" id="KW-1185">Reference proteome</keyword>
<evidence type="ECO:0000313" key="1">
    <source>
        <dbReference type="EMBL" id="ORZ36064.1"/>
    </source>
</evidence>
<proteinExistence type="predicted"/>
<dbReference type="Proteomes" id="UP000193411">
    <property type="component" value="Unassembled WGS sequence"/>
</dbReference>
<evidence type="ECO:0000313" key="2">
    <source>
        <dbReference type="Proteomes" id="UP000193411"/>
    </source>
</evidence>
<dbReference type="AlphaFoldDB" id="A0A1Y2HQ38"/>
<protein>
    <submittedName>
        <fullName evidence="1">Uncharacterized protein</fullName>
    </submittedName>
</protein>
<organism evidence="1 2">
    <name type="scientific">Catenaria anguillulae PL171</name>
    <dbReference type="NCBI Taxonomy" id="765915"/>
    <lineage>
        <taxon>Eukaryota</taxon>
        <taxon>Fungi</taxon>
        <taxon>Fungi incertae sedis</taxon>
        <taxon>Blastocladiomycota</taxon>
        <taxon>Blastocladiomycetes</taxon>
        <taxon>Blastocladiales</taxon>
        <taxon>Catenariaceae</taxon>
        <taxon>Catenaria</taxon>
    </lineage>
</organism>
<reference evidence="1 2" key="1">
    <citation type="submission" date="2016-07" db="EMBL/GenBank/DDBJ databases">
        <title>Pervasive Adenine N6-methylation of Active Genes in Fungi.</title>
        <authorList>
            <consortium name="DOE Joint Genome Institute"/>
            <person name="Mondo S.J."/>
            <person name="Dannebaum R.O."/>
            <person name="Kuo R.C."/>
            <person name="Labutti K."/>
            <person name="Haridas S."/>
            <person name="Kuo A."/>
            <person name="Salamov A."/>
            <person name="Ahrendt S.R."/>
            <person name="Lipzen A."/>
            <person name="Sullivan W."/>
            <person name="Andreopoulos W.B."/>
            <person name="Clum A."/>
            <person name="Lindquist E."/>
            <person name="Daum C."/>
            <person name="Ramamoorthy G.K."/>
            <person name="Gryganskyi A."/>
            <person name="Culley D."/>
            <person name="Magnuson J.K."/>
            <person name="James T.Y."/>
            <person name="O'Malley M.A."/>
            <person name="Stajich J.E."/>
            <person name="Spatafora J.W."/>
            <person name="Visel A."/>
            <person name="Grigoriev I.V."/>
        </authorList>
    </citation>
    <scope>NUCLEOTIDE SEQUENCE [LARGE SCALE GENOMIC DNA]</scope>
    <source>
        <strain evidence="1 2">PL171</strain>
    </source>
</reference>
<dbReference type="EMBL" id="MCFL01000019">
    <property type="protein sequence ID" value="ORZ36064.1"/>
    <property type="molecule type" value="Genomic_DNA"/>
</dbReference>
<accession>A0A1Y2HQ38</accession>
<comment type="caution">
    <text evidence="1">The sequence shown here is derived from an EMBL/GenBank/DDBJ whole genome shotgun (WGS) entry which is preliminary data.</text>
</comment>
<gene>
    <name evidence="1" type="ORF">BCR44DRAFT_33916</name>
</gene>
<sequence>MASAEWVCTSTWYTLYNVDLMGRFDAGSVQVRNINDCMRETNDNGYDAAVYRSDLGRCYFKDTRGYGSQESFHLDRTYVGPFHVPGYDRVWKPSLTAMQQWLIMTNDPCHIMTRVNGQVTCKLFDPCPSGSCALILKNGENCRDVCRGRGCGPGGVERGDAGRNATEAVVPVKTKVGRRD</sequence>